<sequence length="52" mass="6209">MPYESEYKDPVTNQAPHVVRSRESRWVRLFQARSINPRKKVVHHSCTEELSE</sequence>
<evidence type="ECO:0000313" key="2">
    <source>
        <dbReference type="Proteomes" id="UP000028582"/>
    </source>
</evidence>
<comment type="caution">
    <text evidence="1">The sequence shown here is derived from an EMBL/GenBank/DDBJ whole genome shotgun (WGS) entry which is preliminary data.</text>
</comment>
<dbReference type="EMBL" id="ANJA01000312">
    <property type="protein sequence ID" value="ETO84399.1"/>
    <property type="molecule type" value="Genomic_DNA"/>
</dbReference>
<dbReference type="Proteomes" id="UP000028582">
    <property type="component" value="Unassembled WGS sequence"/>
</dbReference>
<name>A0A081AZT8_PHYNI</name>
<dbReference type="AlphaFoldDB" id="A0A081AZT8"/>
<accession>A0A081AZT8</accession>
<evidence type="ECO:0000313" key="1">
    <source>
        <dbReference type="EMBL" id="ETO84399.1"/>
    </source>
</evidence>
<proteinExistence type="predicted"/>
<organism evidence="1 2">
    <name type="scientific">Phytophthora nicotianae P1976</name>
    <dbReference type="NCBI Taxonomy" id="1317066"/>
    <lineage>
        <taxon>Eukaryota</taxon>
        <taxon>Sar</taxon>
        <taxon>Stramenopiles</taxon>
        <taxon>Oomycota</taxon>
        <taxon>Peronosporomycetes</taxon>
        <taxon>Peronosporales</taxon>
        <taxon>Peronosporaceae</taxon>
        <taxon>Phytophthora</taxon>
    </lineage>
</organism>
<protein>
    <submittedName>
        <fullName evidence="1">Uncharacterized protein</fullName>
    </submittedName>
</protein>
<gene>
    <name evidence="1" type="ORF">F444_01675</name>
</gene>
<reference evidence="1 2" key="1">
    <citation type="submission" date="2013-11" db="EMBL/GenBank/DDBJ databases">
        <title>The Genome Sequence of Phytophthora parasitica P1976.</title>
        <authorList>
            <consortium name="The Broad Institute Genomics Platform"/>
            <person name="Russ C."/>
            <person name="Tyler B."/>
            <person name="Panabieres F."/>
            <person name="Shan W."/>
            <person name="Tripathy S."/>
            <person name="Grunwald N."/>
            <person name="Machado M."/>
            <person name="Johnson C.S."/>
            <person name="Walker B."/>
            <person name="Young S."/>
            <person name="Zeng Q."/>
            <person name="Gargeya S."/>
            <person name="Fitzgerald M."/>
            <person name="Haas B."/>
            <person name="Abouelleil A."/>
            <person name="Allen A.W."/>
            <person name="Alvarado L."/>
            <person name="Arachchi H.M."/>
            <person name="Berlin A.M."/>
            <person name="Chapman S.B."/>
            <person name="Gainer-Dewar J."/>
            <person name="Goldberg J."/>
            <person name="Griggs A."/>
            <person name="Gujja S."/>
            <person name="Hansen M."/>
            <person name="Howarth C."/>
            <person name="Imamovic A."/>
            <person name="Ireland A."/>
            <person name="Larimer J."/>
            <person name="McCowan C."/>
            <person name="Murphy C."/>
            <person name="Pearson M."/>
            <person name="Poon T.W."/>
            <person name="Priest M."/>
            <person name="Roberts A."/>
            <person name="Saif S."/>
            <person name="Shea T."/>
            <person name="Sisk P."/>
            <person name="Sykes S."/>
            <person name="Wortman J."/>
            <person name="Nusbaum C."/>
            <person name="Birren B."/>
        </authorList>
    </citation>
    <scope>NUCLEOTIDE SEQUENCE [LARGE SCALE GENOMIC DNA]</scope>
    <source>
        <strain evidence="1 2">P1976</strain>
    </source>
</reference>